<evidence type="ECO:0000313" key="3">
    <source>
        <dbReference type="Proteomes" id="UP000240971"/>
    </source>
</evidence>
<keyword evidence="3" id="KW-1185">Reference proteome</keyword>
<evidence type="ECO:0000313" key="2">
    <source>
        <dbReference type="EMBL" id="PSL49902.1"/>
    </source>
</evidence>
<organism evidence="2 3">
    <name type="scientific">Chitinophaga niastensis</name>
    <dbReference type="NCBI Taxonomy" id="536980"/>
    <lineage>
        <taxon>Bacteria</taxon>
        <taxon>Pseudomonadati</taxon>
        <taxon>Bacteroidota</taxon>
        <taxon>Chitinophagia</taxon>
        <taxon>Chitinophagales</taxon>
        <taxon>Chitinophagaceae</taxon>
        <taxon>Chitinophaga</taxon>
    </lineage>
</organism>
<accession>A0A2P8HUM7</accession>
<dbReference type="SUPFAM" id="SSF159888">
    <property type="entry name" value="YdhG-like"/>
    <property type="match status" value="1"/>
</dbReference>
<dbReference type="InterPro" id="IPR014922">
    <property type="entry name" value="YdhG-like"/>
</dbReference>
<evidence type="ECO:0000259" key="1">
    <source>
        <dbReference type="Pfam" id="PF08818"/>
    </source>
</evidence>
<gene>
    <name evidence="2" type="ORF">CLV51_1011242</name>
</gene>
<sequence length="160" mass="18020">MNLVQIQKSSNLLGRINIFLMAEQKTKPTEQSVESFLKNVTDEKVREDCFALIGLMQKVTGATPKMWGSGIIAFGKYHYKYDSGHEGDTCLTGFSPRKQHIVLYIMSDLSSYTALLEKLGKYKAGKGCLYIKKLADVDRNVLESLITQSVDSLKKKYPDK</sequence>
<proteinExistence type="predicted"/>
<reference evidence="2 3" key="1">
    <citation type="submission" date="2018-03" db="EMBL/GenBank/DDBJ databases">
        <title>Genomic Encyclopedia of Archaeal and Bacterial Type Strains, Phase II (KMG-II): from individual species to whole genera.</title>
        <authorList>
            <person name="Goeker M."/>
        </authorList>
    </citation>
    <scope>NUCLEOTIDE SEQUENCE [LARGE SCALE GENOMIC DNA]</scope>
    <source>
        <strain evidence="2 3">DSM 24859</strain>
    </source>
</reference>
<dbReference type="Proteomes" id="UP000240971">
    <property type="component" value="Unassembled WGS sequence"/>
</dbReference>
<dbReference type="Pfam" id="PF08818">
    <property type="entry name" value="DUF1801"/>
    <property type="match status" value="1"/>
</dbReference>
<feature type="domain" description="YdhG-like" evidence="1">
    <location>
        <begin position="46"/>
        <end position="150"/>
    </location>
</feature>
<dbReference type="EMBL" id="PYAW01000001">
    <property type="protein sequence ID" value="PSL49902.1"/>
    <property type="molecule type" value="Genomic_DNA"/>
</dbReference>
<name>A0A2P8HUM7_CHINA</name>
<dbReference type="Gene3D" id="3.90.1150.200">
    <property type="match status" value="1"/>
</dbReference>
<comment type="caution">
    <text evidence="2">The sequence shown here is derived from an EMBL/GenBank/DDBJ whole genome shotgun (WGS) entry which is preliminary data.</text>
</comment>
<dbReference type="AlphaFoldDB" id="A0A2P8HUM7"/>
<protein>
    <submittedName>
        <fullName evidence="2">Uncharacterized protein DUF1801</fullName>
    </submittedName>
</protein>